<dbReference type="CDD" id="cd01948">
    <property type="entry name" value="EAL"/>
    <property type="match status" value="1"/>
</dbReference>
<keyword evidence="6" id="KW-1185">Reference proteome</keyword>
<dbReference type="SMART" id="SM00267">
    <property type="entry name" value="GGDEF"/>
    <property type="match status" value="1"/>
</dbReference>
<comment type="caution">
    <text evidence="5">The sequence shown here is derived from an EMBL/GenBank/DDBJ whole genome shotgun (WGS) entry which is preliminary data.</text>
</comment>
<feature type="domain" description="EAL" evidence="2">
    <location>
        <begin position="527"/>
        <end position="780"/>
    </location>
</feature>
<accession>A0ABR7A192</accession>
<keyword evidence="1" id="KW-1133">Transmembrane helix</keyword>
<evidence type="ECO:0000313" key="5">
    <source>
        <dbReference type="EMBL" id="MBC3930677.1"/>
    </source>
</evidence>
<dbReference type="Gene3D" id="3.30.70.270">
    <property type="match status" value="1"/>
</dbReference>
<dbReference type="InterPro" id="IPR035919">
    <property type="entry name" value="EAL_sf"/>
</dbReference>
<dbReference type="Pfam" id="PF00563">
    <property type="entry name" value="EAL"/>
    <property type="match status" value="1"/>
</dbReference>
<dbReference type="CDD" id="cd06225">
    <property type="entry name" value="HAMP"/>
    <property type="match status" value="1"/>
</dbReference>
<dbReference type="SMART" id="SM00052">
    <property type="entry name" value="EAL"/>
    <property type="match status" value="1"/>
</dbReference>
<dbReference type="PROSITE" id="PS50887">
    <property type="entry name" value="GGDEF"/>
    <property type="match status" value="1"/>
</dbReference>
<dbReference type="PROSITE" id="PS50885">
    <property type="entry name" value="HAMP"/>
    <property type="match status" value="1"/>
</dbReference>
<evidence type="ECO:0000259" key="4">
    <source>
        <dbReference type="PROSITE" id="PS50887"/>
    </source>
</evidence>
<dbReference type="SUPFAM" id="SSF158472">
    <property type="entry name" value="HAMP domain-like"/>
    <property type="match status" value="1"/>
</dbReference>
<dbReference type="Pfam" id="PF00672">
    <property type="entry name" value="HAMP"/>
    <property type="match status" value="1"/>
</dbReference>
<keyword evidence="1" id="KW-0472">Membrane</keyword>
<dbReference type="Pfam" id="PF14827">
    <property type="entry name" value="dCache_3"/>
    <property type="match status" value="1"/>
</dbReference>
<dbReference type="InterPro" id="IPR052155">
    <property type="entry name" value="Biofilm_reg_signaling"/>
</dbReference>
<dbReference type="Gene3D" id="3.20.20.450">
    <property type="entry name" value="EAL domain"/>
    <property type="match status" value="1"/>
</dbReference>
<keyword evidence="1" id="KW-0812">Transmembrane</keyword>
<dbReference type="SMART" id="SM00304">
    <property type="entry name" value="HAMP"/>
    <property type="match status" value="1"/>
</dbReference>
<dbReference type="RefSeq" id="WP_186902552.1">
    <property type="nucleotide sequence ID" value="NZ_JACOGD010000002.1"/>
</dbReference>
<feature type="domain" description="HAMP" evidence="3">
    <location>
        <begin position="298"/>
        <end position="350"/>
    </location>
</feature>
<dbReference type="PANTHER" id="PTHR44757:SF2">
    <property type="entry name" value="BIOFILM ARCHITECTURE MAINTENANCE PROTEIN MBAA"/>
    <property type="match status" value="1"/>
</dbReference>
<evidence type="ECO:0000259" key="3">
    <source>
        <dbReference type="PROSITE" id="PS50885"/>
    </source>
</evidence>
<feature type="domain" description="GGDEF" evidence="4">
    <location>
        <begin position="386"/>
        <end position="519"/>
    </location>
</feature>
<evidence type="ECO:0000313" key="6">
    <source>
        <dbReference type="Proteomes" id="UP000654304"/>
    </source>
</evidence>
<dbReference type="Proteomes" id="UP000654304">
    <property type="component" value="Unassembled WGS sequence"/>
</dbReference>
<dbReference type="InterPro" id="IPR000160">
    <property type="entry name" value="GGDEF_dom"/>
</dbReference>
<evidence type="ECO:0000256" key="1">
    <source>
        <dbReference type="SAM" id="Phobius"/>
    </source>
</evidence>
<dbReference type="NCBIfam" id="TIGR00254">
    <property type="entry name" value="GGDEF"/>
    <property type="match status" value="1"/>
</dbReference>
<name>A0ABR7A192_9BURK</name>
<organism evidence="5 6">
    <name type="scientific">Undibacterium curvum</name>
    <dbReference type="NCBI Taxonomy" id="2762294"/>
    <lineage>
        <taxon>Bacteria</taxon>
        <taxon>Pseudomonadati</taxon>
        <taxon>Pseudomonadota</taxon>
        <taxon>Betaproteobacteria</taxon>
        <taxon>Burkholderiales</taxon>
        <taxon>Oxalobacteraceae</taxon>
        <taxon>Undibacterium</taxon>
    </lineage>
</organism>
<proteinExistence type="predicted"/>
<dbReference type="CDD" id="cd01949">
    <property type="entry name" value="GGDEF"/>
    <property type="match status" value="1"/>
</dbReference>
<dbReference type="Gene3D" id="6.10.340.10">
    <property type="match status" value="1"/>
</dbReference>
<dbReference type="InterPro" id="IPR029150">
    <property type="entry name" value="dCache_3"/>
</dbReference>
<dbReference type="InterPro" id="IPR001633">
    <property type="entry name" value="EAL_dom"/>
</dbReference>
<evidence type="ECO:0000259" key="2">
    <source>
        <dbReference type="PROSITE" id="PS50883"/>
    </source>
</evidence>
<reference evidence="5 6" key="1">
    <citation type="submission" date="2020-08" db="EMBL/GenBank/DDBJ databases">
        <title>Novel species isolated from subtropical streams in China.</title>
        <authorList>
            <person name="Lu H."/>
        </authorList>
    </citation>
    <scope>NUCLEOTIDE SEQUENCE [LARGE SCALE GENOMIC DNA]</scope>
    <source>
        <strain evidence="5 6">CY22W</strain>
    </source>
</reference>
<feature type="transmembrane region" description="Helical" evidence="1">
    <location>
        <begin position="278"/>
        <end position="297"/>
    </location>
</feature>
<dbReference type="SUPFAM" id="SSF141868">
    <property type="entry name" value="EAL domain-like"/>
    <property type="match status" value="1"/>
</dbReference>
<dbReference type="InterPro" id="IPR043128">
    <property type="entry name" value="Rev_trsase/Diguanyl_cyclase"/>
</dbReference>
<gene>
    <name evidence="5" type="ORF">H8K43_03245</name>
</gene>
<dbReference type="PROSITE" id="PS50883">
    <property type="entry name" value="EAL"/>
    <property type="match status" value="1"/>
</dbReference>
<sequence length="793" mass="87482">MRFHSLQARIIALFISLLLVLQLVAYGFIDQAIDKNARQALNKELHTNENFFQRLIEKNAQNLVQAATVVSKDYALRDAISSNDIQTIVSALLNHGERINADLTMLVGLDGKIIAASSDTLAHGMQDRVQQLMHAASNKGGAANIVSLNGRPYQLVMVPILAPVAISWVALAVPVDQVLVREMHELSPLEVSIVSAAKDGAWEMQSTSLTEAQGKQLLAALPRALPSNKLITTTKIDQDEYSSQLVDMNASEGQRTVAVLQLSFSHTVAPYKLLQRNLLILSIVATLLAIIISAVTARRITNPLRQLSDTARRFAAGNYQGEIAIRRSDEIGALAKSFSHMRDAIATREKEISRLAYWDTLTHLPNRALFTSMLNDALAAAATRGDTVHVLMLDLDRFKYVNDLMGHEFGDQLLTEVAQRLSQQLGAGKPKPARLGGDEFAVLLPASTLEEAQQTARAIAQSFERPIAIGEQNVDIGAGIGIAAYPAHASDAASLMSRVEVAMYAAKRARQGAVTYSPEIDKSSQKNLSLLSDMRAALGQNQFQLWVQPKVSLSDYKLIGVEALVRWVHPERGMVFPDQFIPFAEQSGFIRSLTHWIMDQAAQTLKQWQAQDIALKMSVNISTMDLMDQDLPQKFAAILDKHALATAQFCLEITESAIMDDPVRAHQTLDNLHAMGMDLSIDDFGTGYSSLAYLKQLPVNELKIDKSFVLKMDKDNADSRIVKSTIDLAHNMQLRVVAEGVENQQVMQLLRELGCDQVQGYFLSKPMPASQLPAWKQDWEQRAAQLQKNQDLA</sequence>
<dbReference type="InterPro" id="IPR029787">
    <property type="entry name" value="Nucleotide_cyclase"/>
</dbReference>
<dbReference type="Pfam" id="PF00990">
    <property type="entry name" value="GGDEF"/>
    <property type="match status" value="1"/>
</dbReference>
<protein>
    <submittedName>
        <fullName evidence="5">EAL domain-containing protein</fullName>
    </submittedName>
</protein>
<dbReference type="PANTHER" id="PTHR44757">
    <property type="entry name" value="DIGUANYLATE CYCLASE DGCP"/>
    <property type="match status" value="1"/>
</dbReference>
<dbReference type="EMBL" id="JACOGD010000002">
    <property type="protein sequence ID" value="MBC3930677.1"/>
    <property type="molecule type" value="Genomic_DNA"/>
</dbReference>
<dbReference type="SUPFAM" id="SSF55073">
    <property type="entry name" value="Nucleotide cyclase"/>
    <property type="match status" value="1"/>
</dbReference>
<dbReference type="InterPro" id="IPR003660">
    <property type="entry name" value="HAMP_dom"/>
</dbReference>